<evidence type="ECO:0000313" key="3">
    <source>
        <dbReference type="EMBL" id="RFA99143.1"/>
    </source>
</evidence>
<dbReference type="AlphaFoldDB" id="A0A371R4Y3"/>
<evidence type="ECO:0000313" key="4">
    <source>
        <dbReference type="Proteomes" id="UP000256877"/>
    </source>
</evidence>
<reference evidence="4 5" key="1">
    <citation type="submission" date="2017-07" db="EMBL/GenBank/DDBJ databases">
        <title>Draft genome sequence of aerobic hyperthermophilic archaea, Pyrobaculum aerophilum YKB31 and YKB32.</title>
        <authorList>
            <person name="Mochizuki T."/>
            <person name="Berliner A.J."/>
            <person name="Yoshida-Takashima Y."/>
            <person name="Takaki Y."/>
            <person name="Nunoura T."/>
            <person name="Takai K."/>
        </authorList>
    </citation>
    <scope>NUCLEOTIDE SEQUENCE [LARGE SCALE GENOMIC DNA]</scope>
    <source>
        <strain evidence="2 5">YKB31</strain>
        <strain evidence="3 4">YKB32</strain>
    </source>
</reference>
<dbReference type="Proteomes" id="UP000256877">
    <property type="component" value="Unassembled WGS sequence"/>
</dbReference>
<evidence type="ECO:0000256" key="1">
    <source>
        <dbReference type="SAM" id="MobiDB-lite"/>
    </source>
</evidence>
<organism evidence="3 4">
    <name type="scientific">Pyrobaculum aerophilum</name>
    <dbReference type="NCBI Taxonomy" id="13773"/>
    <lineage>
        <taxon>Archaea</taxon>
        <taxon>Thermoproteota</taxon>
        <taxon>Thermoprotei</taxon>
        <taxon>Thermoproteales</taxon>
        <taxon>Thermoproteaceae</taxon>
        <taxon>Pyrobaculum</taxon>
    </lineage>
</organism>
<sequence length="94" mass="10466">MKKLTLSVREETLRRVRAVLSRAGLKTSISELFDDYIALMDGEGLAAELCSELKLDCGGQFYTPDEVKAKRPAALGPPTSELVKELRRARESRL</sequence>
<dbReference type="OrthoDB" id="27671at2157"/>
<gene>
    <name evidence="2" type="ORF">CGL51_09230</name>
    <name evidence="3" type="ORF">CGL52_05410</name>
</gene>
<name>A0A371R4Y3_9CREN</name>
<feature type="region of interest" description="Disordered" evidence="1">
    <location>
        <begin position="70"/>
        <end position="94"/>
    </location>
</feature>
<accession>A0A371R4Y3</accession>
<comment type="caution">
    <text evidence="3">The sequence shown here is derived from an EMBL/GenBank/DDBJ whole genome shotgun (WGS) entry which is preliminary data.</text>
</comment>
<evidence type="ECO:0000313" key="5">
    <source>
        <dbReference type="Proteomes" id="UP000257123"/>
    </source>
</evidence>
<dbReference type="Proteomes" id="UP000257123">
    <property type="component" value="Unassembled WGS sequence"/>
</dbReference>
<dbReference type="EMBL" id="NMUF01000010">
    <property type="protein sequence ID" value="RFA99143.1"/>
    <property type="molecule type" value="Genomic_DNA"/>
</dbReference>
<feature type="compositionally biased region" description="Basic and acidic residues" evidence="1">
    <location>
        <begin position="82"/>
        <end position="94"/>
    </location>
</feature>
<proteinExistence type="predicted"/>
<dbReference type="EMBL" id="NMUE01000031">
    <property type="protein sequence ID" value="RFA94852.1"/>
    <property type="molecule type" value="Genomic_DNA"/>
</dbReference>
<protein>
    <submittedName>
        <fullName evidence="3">Uncharacterized protein</fullName>
    </submittedName>
</protein>
<dbReference type="RefSeq" id="WP_116421518.1">
    <property type="nucleotide sequence ID" value="NZ_NMUE01000031.1"/>
</dbReference>
<evidence type="ECO:0000313" key="2">
    <source>
        <dbReference type="EMBL" id="RFA94852.1"/>
    </source>
</evidence>